<organism evidence="1 2">
    <name type="scientific">Canavalia gladiata</name>
    <name type="common">Sword bean</name>
    <name type="synonym">Dolichos gladiatus</name>
    <dbReference type="NCBI Taxonomy" id="3824"/>
    <lineage>
        <taxon>Eukaryota</taxon>
        <taxon>Viridiplantae</taxon>
        <taxon>Streptophyta</taxon>
        <taxon>Embryophyta</taxon>
        <taxon>Tracheophyta</taxon>
        <taxon>Spermatophyta</taxon>
        <taxon>Magnoliopsida</taxon>
        <taxon>eudicotyledons</taxon>
        <taxon>Gunneridae</taxon>
        <taxon>Pentapetalae</taxon>
        <taxon>rosids</taxon>
        <taxon>fabids</taxon>
        <taxon>Fabales</taxon>
        <taxon>Fabaceae</taxon>
        <taxon>Papilionoideae</taxon>
        <taxon>50 kb inversion clade</taxon>
        <taxon>NPAAA clade</taxon>
        <taxon>indigoferoid/millettioid clade</taxon>
        <taxon>Phaseoleae</taxon>
        <taxon>Canavalia</taxon>
    </lineage>
</organism>
<comment type="caution">
    <text evidence="1">The sequence shown here is derived from an EMBL/GenBank/DDBJ whole genome shotgun (WGS) entry which is preliminary data.</text>
</comment>
<evidence type="ECO:0000313" key="1">
    <source>
        <dbReference type="EMBL" id="KAK7312903.1"/>
    </source>
</evidence>
<name>A0AAN9PY80_CANGL</name>
<dbReference type="AlphaFoldDB" id="A0AAN9PY80"/>
<sequence>MLKCFLEEGGCSSNNTLSSAESHLESLFGALLYFELSSTTHGSKEGLVLRDELEAMKEDIRPELSNNFERS</sequence>
<keyword evidence="2" id="KW-1185">Reference proteome</keyword>
<dbReference type="EMBL" id="JAYMYQ010000009">
    <property type="protein sequence ID" value="KAK7312903.1"/>
    <property type="molecule type" value="Genomic_DNA"/>
</dbReference>
<protein>
    <submittedName>
        <fullName evidence="1">Uncharacterized protein</fullName>
    </submittedName>
</protein>
<dbReference type="Proteomes" id="UP001367508">
    <property type="component" value="Unassembled WGS sequence"/>
</dbReference>
<proteinExistence type="predicted"/>
<accession>A0AAN9PY80</accession>
<reference evidence="1 2" key="1">
    <citation type="submission" date="2024-01" db="EMBL/GenBank/DDBJ databases">
        <title>The genomes of 5 underutilized Papilionoideae crops provide insights into root nodulation and disease resistanc.</title>
        <authorList>
            <person name="Jiang F."/>
        </authorList>
    </citation>
    <scope>NUCLEOTIDE SEQUENCE [LARGE SCALE GENOMIC DNA]</scope>
    <source>
        <strain evidence="1">LVBAO_FW01</strain>
        <tissue evidence="1">Leaves</tissue>
    </source>
</reference>
<gene>
    <name evidence="1" type="ORF">VNO77_37142</name>
</gene>
<evidence type="ECO:0000313" key="2">
    <source>
        <dbReference type="Proteomes" id="UP001367508"/>
    </source>
</evidence>